<dbReference type="Gene3D" id="3.90.25.10">
    <property type="entry name" value="UDP-galactose 4-epimerase, domain 1"/>
    <property type="match status" value="1"/>
</dbReference>
<keyword evidence="4" id="KW-1185">Reference proteome</keyword>
<comment type="similarity">
    <text evidence="1">Belongs to the NAD(P)-dependent epimerase/dehydratase family.</text>
</comment>
<gene>
    <name evidence="3" type="ORF">CYPRO_2453</name>
</gene>
<dbReference type="Proteomes" id="UP000254808">
    <property type="component" value="Chromosome"/>
</dbReference>
<organism evidence="3 4">
    <name type="scientific">Cyclonatronum proteinivorum</name>
    <dbReference type="NCBI Taxonomy" id="1457365"/>
    <lineage>
        <taxon>Bacteria</taxon>
        <taxon>Pseudomonadati</taxon>
        <taxon>Balneolota</taxon>
        <taxon>Balneolia</taxon>
        <taxon>Balneolales</taxon>
        <taxon>Cyclonatronaceae</taxon>
        <taxon>Cyclonatronum</taxon>
    </lineage>
</organism>
<dbReference type="Pfam" id="PF01370">
    <property type="entry name" value="Epimerase"/>
    <property type="match status" value="1"/>
</dbReference>
<evidence type="ECO:0000259" key="2">
    <source>
        <dbReference type="Pfam" id="PF01370"/>
    </source>
</evidence>
<sequence>MKTYLVTGAAGFIGSQLAASLLEDGHTVITVDNLSTGFADAIPKGAVFIKGNCQDQSVIDRLYQWKFDAVYHIAGQSSGEVSYDDPVYDLQTNTQSTLQLLQMCVKTGCRKFIYASSMSVYGDVEEAALPVNEDGIQPAPKSFYGIGKLASEHYLRIFTQQYGIGTAALRLFNVYGPGQNLENLRQGMVSIFLAQALRYGNIHVKGSADRFRDFVYIDDVVRAFSATEKELIEAANMTLNICTGQKTTVGEIVTFIKEKAEKEISVRFEGNTPGDQFGIYGRPGKAVRAIKWEPKVDFTEGMNKMIEWAKTRH</sequence>
<evidence type="ECO:0000313" key="4">
    <source>
        <dbReference type="Proteomes" id="UP000254808"/>
    </source>
</evidence>
<name>A0A345UMJ3_9BACT</name>
<feature type="domain" description="NAD-dependent epimerase/dehydratase" evidence="2">
    <location>
        <begin position="5"/>
        <end position="226"/>
    </location>
</feature>
<protein>
    <submittedName>
        <fullName evidence="3">UDP-glucose 4-epimerase</fullName>
    </submittedName>
</protein>
<evidence type="ECO:0000256" key="1">
    <source>
        <dbReference type="ARBA" id="ARBA00007637"/>
    </source>
</evidence>
<reference evidence="3 4" key="1">
    <citation type="submission" date="2018-03" db="EMBL/GenBank/DDBJ databases">
        <title>Phenotypic and genomic properties of Cyclonatronum proteinivorum gen. nov., sp. nov., a haloalkaliphilic bacteroidete from soda lakes possessing Na+-translocating rhodopsin.</title>
        <authorList>
            <person name="Toshchakov S.V."/>
            <person name="Korzhenkov A."/>
            <person name="Samarov N.I."/>
            <person name="Kublanov I.V."/>
            <person name="Muntyan M.S."/>
            <person name="Sorokin D.Y."/>
        </authorList>
    </citation>
    <scope>NUCLEOTIDE SEQUENCE [LARGE SCALE GENOMIC DNA]</scope>
    <source>
        <strain evidence="3 4">Omega</strain>
    </source>
</reference>
<proteinExistence type="inferred from homology"/>
<dbReference type="Gene3D" id="3.40.50.720">
    <property type="entry name" value="NAD(P)-binding Rossmann-like Domain"/>
    <property type="match status" value="1"/>
</dbReference>
<dbReference type="KEGG" id="cprv:CYPRO_2453"/>
<accession>A0A345UMJ3</accession>
<dbReference type="InterPro" id="IPR036291">
    <property type="entry name" value="NAD(P)-bd_dom_sf"/>
</dbReference>
<dbReference type="PANTHER" id="PTHR43000">
    <property type="entry name" value="DTDP-D-GLUCOSE 4,6-DEHYDRATASE-RELATED"/>
    <property type="match status" value="1"/>
</dbReference>
<dbReference type="InterPro" id="IPR001509">
    <property type="entry name" value="Epimerase_deHydtase"/>
</dbReference>
<dbReference type="SUPFAM" id="SSF51735">
    <property type="entry name" value="NAD(P)-binding Rossmann-fold domains"/>
    <property type="match status" value="1"/>
</dbReference>
<evidence type="ECO:0000313" key="3">
    <source>
        <dbReference type="EMBL" id="AXJ01695.1"/>
    </source>
</evidence>
<dbReference type="RefSeq" id="WP_240644748.1">
    <property type="nucleotide sequence ID" value="NZ_CP027806.1"/>
</dbReference>
<dbReference type="EMBL" id="CP027806">
    <property type="protein sequence ID" value="AXJ01695.1"/>
    <property type="molecule type" value="Genomic_DNA"/>
</dbReference>
<dbReference type="AlphaFoldDB" id="A0A345UMJ3"/>